<sequence length="365" mass="40266">MKVAFRADASPKIGTGHIMRCLTLANGLAARGHDCCFFVRSQPGDHIDHIRNCGFPVYEVHRTSHETGFSESETPYLSWLGCTPAEDARACQKAISQIKPDWIVLDHYSLDSSWTSTINSDAKALVIDDLANRTHDCDILLDQTLGRASADYSSLVPNHCNILCGAEYALLRPEFSDLRSYSINRRKNRKIKTILISLGGVDKDNITGKIINALASTEFVHDCHFVVILGSSSPWIEEIKSELDAFPGSSELQINVTKMAALMAESDLAIGAGGSTSWERCCLGLPTIMIVLAENQRKVAFELEQYGAVVLIKELTRIQDELKELYTRISSSNMVEKLSKKSSEVTDGKGCSKVIKVMEVYSKAN</sequence>
<dbReference type="Gene3D" id="3.40.50.2000">
    <property type="entry name" value="Glycogen Phosphorylase B"/>
    <property type="match status" value="1"/>
</dbReference>
<dbReference type="EMBL" id="QPII01000006">
    <property type="protein sequence ID" value="RCV89375.1"/>
    <property type="molecule type" value="Genomic_DNA"/>
</dbReference>
<dbReference type="RefSeq" id="WP_114478855.1">
    <property type="nucleotide sequence ID" value="NZ_QPII01000006.1"/>
</dbReference>
<dbReference type="NCBIfam" id="TIGR03590">
    <property type="entry name" value="PseG"/>
    <property type="match status" value="1"/>
</dbReference>
<feature type="domain" description="Glycosyl transferase family 28 C-terminal" evidence="3">
    <location>
        <begin position="223"/>
        <end position="337"/>
    </location>
</feature>
<evidence type="ECO:0000259" key="3">
    <source>
        <dbReference type="Pfam" id="PF04101"/>
    </source>
</evidence>
<reference evidence="4 5" key="1">
    <citation type="submission" date="2018-07" db="EMBL/GenBank/DDBJ databases">
        <title>Halomonas montanilacus sp. nov., isolated from Lake Pengyan on Tibetan Plateau.</title>
        <authorList>
            <person name="Lu H."/>
            <person name="Xing P."/>
            <person name="Wu Q."/>
        </authorList>
    </citation>
    <scope>NUCLEOTIDE SEQUENCE [LARGE SCALE GENOMIC DNA]</scope>
    <source>
        <strain evidence="4 5">PYC7W</strain>
    </source>
</reference>
<feature type="binding site" evidence="2">
    <location>
        <position position="279"/>
    </location>
    <ligand>
        <name>substrate</name>
    </ligand>
</feature>
<dbReference type="EC" id="3.6.1.57" evidence="4"/>
<dbReference type="Gene3D" id="3.40.50.11190">
    <property type="match status" value="1"/>
</dbReference>
<dbReference type="InterPro" id="IPR020023">
    <property type="entry name" value="PseG"/>
</dbReference>
<dbReference type="Pfam" id="PF04101">
    <property type="entry name" value="Glyco_tran_28_C"/>
    <property type="match status" value="1"/>
</dbReference>
<dbReference type="OrthoDB" id="9788924at2"/>
<feature type="active site" description="Proton acceptor" evidence="1">
    <location>
        <position position="17"/>
    </location>
</feature>
<dbReference type="AlphaFoldDB" id="A0A368TX78"/>
<dbReference type="PANTHER" id="PTHR21015">
    <property type="entry name" value="UDP-N-ACETYLGLUCOSAMINE--N-ACETYLMURAMYL-(PENTAPEPTIDE) PYROPHOSPHORYL-UNDECAPRENOL N-ACETYLGLUCOSAMINE TRANSFERASE 1"/>
    <property type="match status" value="1"/>
</dbReference>
<comment type="caution">
    <text evidence="4">The sequence shown here is derived from an EMBL/GenBank/DDBJ whole genome shotgun (WGS) entry which is preliminary data.</text>
</comment>
<dbReference type="GO" id="GO:0016787">
    <property type="term" value="F:hydrolase activity"/>
    <property type="evidence" value="ECO:0007669"/>
    <property type="project" value="UniProtKB-KW"/>
</dbReference>
<accession>A0A368TX78</accession>
<evidence type="ECO:0000313" key="4">
    <source>
        <dbReference type="EMBL" id="RCV89375.1"/>
    </source>
</evidence>
<feature type="binding site" evidence="2">
    <location>
        <position position="172"/>
    </location>
    <ligand>
        <name>substrate</name>
    </ligand>
</feature>
<keyword evidence="5" id="KW-1185">Reference proteome</keyword>
<evidence type="ECO:0000256" key="1">
    <source>
        <dbReference type="PIRSR" id="PIRSR620023-1"/>
    </source>
</evidence>
<dbReference type="GO" id="GO:0016758">
    <property type="term" value="F:hexosyltransferase activity"/>
    <property type="evidence" value="ECO:0007669"/>
    <property type="project" value="InterPro"/>
</dbReference>
<evidence type="ECO:0000256" key="2">
    <source>
        <dbReference type="PIRSR" id="PIRSR620023-2"/>
    </source>
</evidence>
<dbReference type="InterPro" id="IPR007235">
    <property type="entry name" value="Glyco_trans_28_C"/>
</dbReference>
<dbReference type="PANTHER" id="PTHR21015:SF22">
    <property type="entry name" value="GLYCOSYLTRANSFERASE"/>
    <property type="match status" value="1"/>
</dbReference>
<evidence type="ECO:0000313" key="5">
    <source>
        <dbReference type="Proteomes" id="UP000252405"/>
    </source>
</evidence>
<name>A0A368TX78_9GAMM</name>
<gene>
    <name evidence="4" type="primary">pseG</name>
    <name evidence="4" type="ORF">DU505_10025</name>
</gene>
<protein>
    <submittedName>
        <fullName evidence="4">UDP-2,4-diacetamido-2,4, 6-trideoxy-beta-L-altropyranose hydrolase</fullName>
        <ecNumber evidence="4">3.6.1.57</ecNumber>
    </submittedName>
</protein>
<organism evidence="4 5">
    <name type="scientific">Billgrantia montanilacus</name>
    <dbReference type="NCBI Taxonomy" id="2282305"/>
    <lineage>
        <taxon>Bacteria</taxon>
        <taxon>Pseudomonadati</taxon>
        <taxon>Pseudomonadota</taxon>
        <taxon>Gammaproteobacteria</taxon>
        <taxon>Oceanospirillales</taxon>
        <taxon>Halomonadaceae</taxon>
        <taxon>Billgrantia</taxon>
    </lineage>
</organism>
<dbReference type="Proteomes" id="UP000252405">
    <property type="component" value="Unassembled WGS sequence"/>
</dbReference>
<keyword evidence="4" id="KW-0378">Hydrolase</keyword>
<dbReference type="SUPFAM" id="SSF53756">
    <property type="entry name" value="UDP-Glycosyltransferase/glycogen phosphorylase"/>
    <property type="match status" value="1"/>
</dbReference>
<proteinExistence type="predicted"/>